<protein>
    <submittedName>
        <fullName evidence="5">FAD/NAD(P)-binding domain-containing protein</fullName>
    </submittedName>
</protein>
<organism evidence="5 6">
    <name type="scientific">Daedalea quercina L-15889</name>
    <dbReference type="NCBI Taxonomy" id="1314783"/>
    <lineage>
        <taxon>Eukaryota</taxon>
        <taxon>Fungi</taxon>
        <taxon>Dikarya</taxon>
        <taxon>Basidiomycota</taxon>
        <taxon>Agaricomycotina</taxon>
        <taxon>Agaricomycetes</taxon>
        <taxon>Polyporales</taxon>
        <taxon>Fomitopsis</taxon>
    </lineage>
</organism>
<evidence type="ECO:0000313" key="5">
    <source>
        <dbReference type="EMBL" id="KZT64199.1"/>
    </source>
</evidence>
<dbReference type="Proteomes" id="UP000076727">
    <property type="component" value="Unassembled WGS sequence"/>
</dbReference>
<proteinExistence type="predicted"/>
<accession>A0A165LBG8</accession>
<dbReference type="SUPFAM" id="SSF51905">
    <property type="entry name" value="FAD/NAD(P)-binding domain"/>
    <property type="match status" value="2"/>
</dbReference>
<dbReference type="GO" id="GO:0016491">
    <property type="term" value="F:oxidoreductase activity"/>
    <property type="evidence" value="ECO:0007669"/>
    <property type="project" value="UniProtKB-KW"/>
</dbReference>
<dbReference type="PANTHER" id="PTHR23023">
    <property type="entry name" value="DIMETHYLANILINE MONOOXYGENASE"/>
    <property type="match status" value="1"/>
</dbReference>
<dbReference type="AlphaFoldDB" id="A0A165LBG8"/>
<dbReference type="EMBL" id="KV429137">
    <property type="protein sequence ID" value="KZT64199.1"/>
    <property type="molecule type" value="Genomic_DNA"/>
</dbReference>
<evidence type="ECO:0000259" key="4">
    <source>
        <dbReference type="Pfam" id="PF07992"/>
    </source>
</evidence>
<keyword evidence="3" id="KW-0560">Oxidoreductase</keyword>
<dbReference type="InterPro" id="IPR050346">
    <property type="entry name" value="FMO-like"/>
</dbReference>
<reference evidence="5 6" key="1">
    <citation type="journal article" date="2016" name="Mol. Biol. Evol.">
        <title>Comparative Genomics of Early-Diverging Mushroom-Forming Fungi Provides Insights into the Origins of Lignocellulose Decay Capabilities.</title>
        <authorList>
            <person name="Nagy L.G."/>
            <person name="Riley R."/>
            <person name="Tritt A."/>
            <person name="Adam C."/>
            <person name="Daum C."/>
            <person name="Floudas D."/>
            <person name="Sun H."/>
            <person name="Yadav J.S."/>
            <person name="Pangilinan J."/>
            <person name="Larsson K.H."/>
            <person name="Matsuura K."/>
            <person name="Barry K."/>
            <person name="Labutti K."/>
            <person name="Kuo R."/>
            <person name="Ohm R.A."/>
            <person name="Bhattacharya S.S."/>
            <person name="Shirouzu T."/>
            <person name="Yoshinaga Y."/>
            <person name="Martin F.M."/>
            <person name="Grigoriev I.V."/>
            <person name="Hibbett D.S."/>
        </authorList>
    </citation>
    <scope>NUCLEOTIDE SEQUENCE [LARGE SCALE GENOMIC DNA]</scope>
    <source>
        <strain evidence="5 6">L-15889</strain>
    </source>
</reference>
<evidence type="ECO:0000256" key="2">
    <source>
        <dbReference type="ARBA" id="ARBA00022827"/>
    </source>
</evidence>
<dbReference type="InterPro" id="IPR023753">
    <property type="entry name" value="FAD/NAD-binding_dom"/>
</dbReference>
<evidence type="ECO:0000256" key="3">
    <source>
        <dbReference type="ARBA" id="ARBA00023002"/>
    </source>
</evidence>
<keyword evidence="2" id="KW-0274">FAD</keyword>
<evidence type="ECO:0000313" key="6">
    <source>
        <dbReference type="Proteomes" id="UP000076727"/>
    </source>
</evidence>
<dbReference type="OrthoDB" id="2915840at2759"/>
<gene>
    <name evidence="5" type="ORF">DAEQUDRAFT_747554</name>
</gene>
<sequence>MAPPTSARIGIIGAGAAGLITAHTLLRDGFCNVEVLTRDETPGGVWAAERVYPGLSINNVHGKFRFSPLQMPPPANATATGGRLSGEDMTAYMESLLKIRPSGNHTDTWAVTEVENIIFDKLVLCTGGCSEPKIPEELAPERAKLAGSTRPVLHSSQFRAKLDDAIRAGGIDKILVVGGGKSAQDISAQLARRNIPVSMVLTTTDAVLATPIPYPAIIRKSKYIRLPPSMQFSTEIRILGSCRRFLHTSWLGATLVHALWTFLTWASFWVLAVPSNSPLRNAPSLFWTVRTNDEGTGSKDGFHALVNAEKIELIATSRAVGHAADGQSILLDHGRSVRAGAVILATGYTSSWDGIFDASEETMNDIGLGRHCVSESSITCRGDWSYTTLTKLSSTSFKDDQRAPSLYRGIIPAKNILRKNLAVNGAIFTTNNGYVFEVTAHWISSYFLGDGFLRLSSSTEEAVAWTDQNAAWLRKRYPDTLTYANESYSADVAFWSWPQLTDGLLADMQLPTMRSGGNVFTLPFKVIDLNEIKHFREERAAIRADSASSAH</sequence>
<dbReference type="STRING" id="1314783.A0A165LBG8"/>
<name>A0A165LBG8_9APHY</name>
<dbReference type="PRINTS" id="PR00419">
    <property type="entry name" value="ADXRDTASE"/>
</dbReference>
<evidence type="ECO:0000256" key="1">
    <source>
        <dbReference type="ARBA" id="ARBA00022630"/>
    </source>
</evidence>
<dbReference type="InterPro" id="IPR036188">
    <property type="entry name" value="FAD/NAD-bd_sf"/>
</dbReference>
<keyword evidence="6" id="KW-1185">Reference proteome</keyword>
<dbReference type="Pfam" id="PF07992">
    <property type="entry name" value="Pyr_redox_2"/>
    <property type="match status" value="1"/>
</dbReference>
<keyword evidence="1" id="KW-0285">Flavoprotein</keyword>
<feature type="domain" description="FAD/NAD(P)-binding" evidence="4">
    <location>
        <begin position="9"/>
        <end position="203"/>
    </location>
</feature>
<dbReference type="Gene3D" id="3.50.50.60">
    <property type="entry name" value="FAD/NAD(P)-binding domain"/>
    <property type="match status" value="2"/>
</dbReference>